<comment type="catalytic activity">
    <reaction evidence="1 15">
        <text>Hydrolysis of DNA containing ring-opened 7-methylguanine residues, releasing 2,6-diamino-4-hydroxy-5-(N-methyl)formamidopyrimidine.</text>
        <dbReference type="EC" id="3.2.2.23"/>
    </reaction>
</comment>
<feature type="binding site" evidence="15">
    <location>
        <position position="158"/>
    </location>
    <ligand>
        <name>DNA</name>
        <dbReference type="ChEBI" id="CHEBI:16991"/>
    </ligand>
</feature>
<dbReference type="NCBIfam" id="TIGR00577">
    <property type="entry name" value="fpg"/>
    <property type="match status" value="1"/>
</dbReference>
<keyword evidence="4 15" id="KW-0479">Metal-binding</keyword>
<comment type="function">
    <text evidence="15">Involved in base excision repair of DNA damaged by oxidation or by mutagenic agents. Acts as DNA glycosylase that recognizes and removes damaged bases. Has a preference for oxidized purines, such as 7,8-dihydro-8-oxoguanine (8-oxoG). Has AP (apurinic/apyrimidinic) lyase activity and introduces nicks in the DNA strand. Cleaves the DNA backbone by beta-delta elimination to generate a single-strand break at the site of the removed base with both 3'- and 5'-phosphates.</text>
</comment>
<evidence type="ECO:0000313" key="19">
    <source>
        <dbReference type="Proteomes" id="UP000661112"/>
    </source>
</evidence>
<keyword evidence="12 15" id="KW-0511">Multifunctional enzyme</keyword>
<keyword evidence="13 15" id="KW-0326">Glycosidase</keyword>
<dbReference type="NCBIfam" id="NF002211">
    <property type="entry name" value="PRK01103.1"/>
    <property type="match status" value="1"/>
</dbReference>
<dbReference type="Pfam" id="PF01149">
    <property type="entry name" value="Fapy_DNA_glyco"/>
    <property type="match status" value="1"/>
</dbReference>
<dbReference type="PROSITE" id="PS51068">
    <property type="entry name" value="FPG_CAT"/>
    <property type="match status" value="1"/>
</dbReference>
<dbReference type="CDD" id="cd08966">
    <property type="entry name" value="EcFpg-like_N"/>
    <property type="match status" value="1"/>
</dbReference>
<evidence type="ECO:0000256" key="15">
    <source>
        <dbReference type="HAMAP-Rule" id="MF_00103"/>
    </source>
</evidence>
<dbReference type="Gene3D" id="1.10.8.50">
    <property type="match status" value="1"/>
</dbReference>
<dbReference type="SUPFAM" id="SSF46946">
    <property type="entry name" value="S13-like H2TH domain"/>
    <property type="match status" value="1"/>
</dbReference>
<evidence type="ECO:0000313" key="18">
    <source>
        <dbReference type="EMBL" id="MBD2503577.1"/>
    </source>
</evidence>
<dbReference type="NCBIfam" id="NF010551">
    <property type="entry name" value="PRK13945.1"/>
    <property type="match status" value="1"/>
</dbReference>
<evidence type="ECO:0000256" key="5">
    <source>
        <dbReference type="ARBA" id="ARBA00022763"/>
    </source>
</evidence>
<organism evidence="18 19">
    <name type="scientific">Anabaena azotica FACHB-119</name>
    <dbReference type="NCBI Taxonomy" id="947527"/>
    <lineage>
        <taxon>Bacteria</taxon>
        <taxon>Bacillati</taxon>
        <taxon>Cyanobacteriota</taxon>
        <taxon>Cyanophyceae</taxon>
        <taxon>Nostocales</taxon>
        <taxon>Nostocaceae</taxon>
        <taxon>Anabaena</taxon>
        <taxon>Anabaena azotica</taxon>
    </lineage>
</organism>
<evidence type="ECO:0000256" key="1">
    <source>
        <dbReference type="ARBA" id="ARBA00001668"/>
    </source>
</evidence>
<comment type="catalytic activity">
    <reaction evidence="14 15">
        <text>2'-deoxyribonucleotide-(2'-deoxyribose 5'-phosphate)-2'-deoxyribonucleotide-DNA = a 3'-end 2'-deoxyribonucleotide-(2,3-dehydro-2,3-deoxyribose 5'-phosphate)-DNA + a 5'-end 5'-phospho-2'-deoxyribonucleoside-DNA + H(+)</text>
        <dbReference type="Rhea" id="RHEA:66592"/>
        <dbReference type="Rhea" id="RHEA-COMP:13180"/>
        <dbReference type="Rhea" id="RHEA-COMP:16897"/>
        <dbReference type="Rhea" id="RHEA-COMP:17067"/>
        <dbReference type="ChEBI" id="CHEBI:15378"/>
        <dbReference type="ChEBI" id="CHEBI:136412"/>
        <dbReference type="ChEBI" id="CHEBI:157695"/>
        <dbReference type="ChEBI" id="CHEBI:167181"/>
        <dbReference type="EC" id="4.2.99.18"/>
    </reaction>
</comment>
<feature type="active site" description="Proton donor; for beta-elimination activity" evidence="15">
    <location>
        <position position="60"/>
    </location>
</feature>
<evidence type="ECO:0000256" key="4">
    <source>
        <dbReference type="ARBA" id="ARBA00022723"/>
    </source>
</evidence>
<keyword evidence="9 15" id="KW-0238">DNA-binding</keyword>
<keyword evidence="8 15" id="KW-0862">Zinc</keyword>
<dbReference type="Pfam" id="PF06827">
    <property type="entry name" value="zf-FPG_IleRS"/>
    <property type="match status" value="1"/>
</dbReference>
<evidence type="ECO:0000256" key="11">
    <source>
        <dbReference type="ARBA" id="ARBA00023239"/>
    </source>
</evidence>
<evidence type="ECO:0000256" key="3">
    <source>
        <dbReference type="ARBA" id="ARBA00011245"/>
    </source>
</evidence>
<dbReference type="PANTHER" id="PTHR22993:SF9">
    <property type="entry name" value="FORMAMIDOPYRIMIDINE-DNA GLYCOSYLASE"/>
    <property type="match status" value="1"/>
</dbReference>
<evidence type="ECO:0000259" key="17">
    <source>
        <dbReference type="PROSITE" id="PS51068"/>
    </source>
</evidence>
<keyword evidence="10 15" id="KW-0234">DNA repair</keyword>
<dbReference type="SMART" id="SM00898">
    <property type="entry name" value="Fapy_DNA_glyco"/>
    <property type="match status" value="1"/>
</dbReference>
<dbReference type="InterPro" id="IPR010979">
    <property type="entry name" value="Ribosomal_uS13-like_H2TH"/>
</dbReference>
<keyword evidence="19" id="KW-1185">Reference proteome</keyword>
<evidence type="ECO:0000256" key="9">
    <source>
        <dbReference type="ARBA" id="ARBA00023125"/>
    </source>
</evidence>
<feature type="active site" description="Proton donor; for delta-elimination activity" evidence="15">
    <location>
        <position position="267"/>
    </location>
</feature>
<dbReference type="EC" id="4.2.99.18" evidence="15"/>
<evidence type="ECO:0000256" key="13">
    <source>
        <dbReference type="ARBA" id="ARBA00023295"/>
    </source>
</evidence>
<keyword evidence="7 15" id="KW-0378">Hydrolase</keyword>
<dbReference type="RefSeq" id="WP_190476458.1">
    <property type="nucleotide sequence ID" value="NZ_JACJSG010000037.1"/>
</dbReference>
<evidence type="ECO:0000256" key="14">
    <source>
        <dbReference type="ARBA" id="ARBA00044632"/>
    </source>
</evidence>
<protein>
    <recommendedName>
        <fullName evidence="15">Formamidopyrimidine-DNA glycosylase</fullName>
        <shortName evidence="15">Fapy-DNA glycosylase</shortName>
        <ecNumber evidence="15">3.2.2.23</ecNumber>
    </recommendedName>
    <alternativeName>
        <fullName evidence="15">DNA-(apurinic or apyrimidinic site) lyase MutM</fullName>
        <shortName evidence="15">AP lyase MutM</shortName>
        <ecNumber evidence="15">4.2.99.18</ecNumber>
    </alternativeName>
</protein>
<dbReference type="InterPro" id="IPR010663">
    <property type="entry name" value="Znf_FPG/IleRS"/>
</dbReference>
<evidence type="ECO:0000256" key="10">
    <source>
        <dbReference type="ARBA" id="ARBA00023204"/>
    </source>
</evidence>
<dbReference type="PROSITE" id="PS01242">
    <property type="entry name" value="ZF_FPG_1"/>
    <property type="match status" value="1"/>
</dbReference>
<dbReference type="InterPro" id="IPR020629">
    <property type="entry name" value="FPG_Glyclase"/>
</dbReference>
<name>A0ABR8D9G4_9NOST</name>
<dbReference type="Pfam" id="PF06831">
    <property type="entry name" value="H2TH"/>
    <property type="match status" value="1"/>
</dbReference>
<dbReference type="InterPro" id="IPR015887">
    <property type="entry name" value="DNA_glyclase_Znf_dom_DNA_BS"/>
</dbReference>
<proteinExistence type="inferred from homology"/>
<keyword evidence="11 15" id="KW-0456">Lyase</keyword>
<dbReference type="PROSITE" id="PS51066">
    <property type="entry name" value="ZF_FPG_2"/>
    <property type="match status" value="1"/>
</dbReference>
<feature type="binding site" evidence="15">
    <location>
        <position position="113"/>
    </location>
    <ligand>
        <name>DNA</name>
        <dbReference type="ChEBI" id="CHEBI:16991"/>
    </ligand>
</feature>
<sequence length="277" mass="31000">MPELPEVETVRRGLNQLTLNQKITGGDVLLHRTIAHPFSVGEFVNGITGSAINSWHRRGKYLLAELSPVGWLGVHLRMTGQLLWLNQGEPLHKHTRVRIFFEDQQELRFVDQRTFGQMWWVPPEMAVESVITGLGKLAVDPFSPEFTVEYLADKLHNRRRPIKTALLDQSVVAGLGNIYADEALFKSGVLPETLCTDVKPKQIELLRQAIIQVLETSIEAGGTTFSNFLNVQGVNGNYGGVAWVYNRAGEPCKVCGDVIQRIKLGGRSSHFCLKCQR</sequence>
<dbReference type="Gene3D" id="3.20.190.10">
    <property type="entry name" value="MutM-like, N-terminal"/>
    <property type="match status" value="1"/>
</dbReference>
<gene>
    <name evidence="15" type="primary">mutM</name>
    <name evidence="15" type="synonym">fpg</name>
    <name evidence="18" type="ORF">H6G83_23715</name>
</gene>
<accession>A0ABR8D9G4</accession>
<feature type="active site" description="Schiff-base intermediate with DNA" evidence="15">
    <location>
        <position position="2"/>
    </location>
</feature>
<feature type="active site" description="Proton donor" evidence="15">
    <location>
        <position position="3"/>
    </location>
</feature>
<feature type="domain" description="FPG-type" evidence="16">
    <location>
        <begin position="243"/>
        <end position="277"/>
    </location>
</feature>
<comment type="caution">
    <text evidence="18">The sequence shown here is derived from an EMBL/GenBank/DDBJ whole genome shotgun (WGS) entry which is preliminary data.</text>
</comment>
<dbReference type="HAMAP" id="MF_00103">
    <property type="entry name" value="Fapy_DNA_glycosyl"/>
    <property type="match status" value="1"/>
</dbReference>
<dbReference type="InterPro" id="IPR035937">
    <property type="entry name" value="FPG_N"/>
</dbReference>
<dbReference type="InterPro" id="IPR012319">
    <property type="entry name" value="FPG_cat"/>
</dbReference>
<keyword evidence="5 15" id="KW-0227">DNA damage</keyword>
<comment type="cofactor">
    <cofactor evidence="15">
        <name>Zn(2+)</name>
        <dbReference type="ChEBI" id="CHEBI:29105"/>
    </cofactor>
    <text evidence="15">Binds 1 zinc ion per subunit.</text>
</comment>
<feature type="binding site" evidence="15">
    <location>
        <position position="94"/>
    </location>
    <ligand>
        <name>DNA</name>
        <dbReference type="ChEBI" id="CHEBI:16991"/>
    </ligand>
</feature>
<evidence type="ECO:0000259" key="16">
    <source>
        <dbReference type="PROSITE" id="PS51066"/>
    </source>
</evidence>
<evidence type="ECO:0000256" key="8">
    <source>
        <dbReference type="ARBA" id="ARBA00022833"/>
    </source>
</evidence>
<dbReference type="EC" id="3.2.2.23" evidence="15"/>
<evidence type="ECO:0000256" key="7">
    <source>
        <dbReference type="ARBA" id="ARBA00022801"/>
    </source>
</evidence>
<dbReference type="InterPro" id="IPR015886">
    <property type="entry name" value="H2TH_FPG"/>
</dbReference>
<dbReference type="GO" id="GO:0008534">
    <property type="term" value="F:oxidized purine nucleobase lesion DNA N-glycosylase activity"/>
    <property type="evidence" value="ECO:0007669"/>
    <property type="project" value="UniProtKB-EC"/>
</dbReference>
<comment type="similarity">
    <text evidence="2 15">Belongs to the FPG family.</text>
</comment>
<dbReference type="Proteomes" id="UP000661112">
    <property type="component" value="Unassembled WGS sequence"/>
</dbReference>
<dbReference type="InterPro" id="IPR000214">
    <property type="entry name" value="Znf_DNA_glyclase/AP_lyase"/>
</dbReference>
<keyword evidence="6 15" id="KW-0863">Zinc-finger</keyword>
<feature type="domain" description="Formamidopyrimidine-DNA glycosylase catalytic" evidence="17">
    <location>
        <begin position="2"/>
        <end position="116"/>
    </location>
</feature>
<dbReference type="SUPFAM" id="SSF81624">
    <property type="entry name" value="N-terminal domain of MutM-like DNA repair proteins"/>
    <property type="match status" value="1"/>
</dbReference>
<dbReference type="SUPFAM" id="SSF57716">
    <property type="entry name" value="Glucocorticoid receptor-like (DNA-binding domain)"/>
    <property type="match status" value="1"/>
</dbReference>
<evidence type="ECO:0000256" key="2">
    <source>
        <dbReference type="ARBA" id="ARBA00009409"/>
    </source>
</evidence>
<dbReference type="EMBL" id="JACJSG010000037">
    <property type="protein sequence ID" value="MBD2503577.1"/>
    <property type="molecule type" value="Genomic_DNA"/>
</dbReference>
<evidence type="ECO:0000256" key="12">
    <source>
        <dbReference type="ARBA" id="ARBA00023268"/>
    </source>
</evidence>
<dbReference type="PANTHER" id="PTHR22993">
    <property type="entry name" value="FORMAMIDOPYRIMIDINE-DNA GLYCOSYLASE"/>
    <property type="match status" value="1"/>
</dbReference>
<comment type="subunit">
    <text evidence="3 15">Monomer.</text>
</comment>
<evidence type="ECO:0000256" key="6">
    <source>
        <dbReference type="ARBA" id="ARBA00022771"/>
    </source>
</evidence>
<dbReference type="SMART" id="SM01232">
    <property type="entry name" value="H2TH"/>
    <property type="match status" value="1"/>
</dbReference>
<reference evidence="18 19" key="1">
    <citation type="journal article" date="2020" name="ISME J.">
        <title>Comparative genomics reveals insights into cyanobacterial evolution and habitat adaptation.</title>
        <authorList>
            <person name="Chen M.Y."/>
            <person name="Teng W.K."/>
            <person name="Zhao L."/>
            <person name="Hu C.X."/>
            <person name="Zhou Y.K."/>
            <person name="Han B.P."/>
            <person name="Song L.R."/>
            <person name="Shu W.S."/>
        </authorList>
    </citation>
    <scope>NUCLEOTIDE SEQUENCE [LARGE SCALE GENOMIC DNA]</scope>
    <source>
        <strain evidence="18 19">FACHB-119</strain>
    </source>
</reference>